<sequence>MKKLYMLTLACTLCCIATSHAQSRYWIGPANGNWSNPANWSDGSVSGVSVPNGGTYVAIFETGAPVVNVDITSISLLSMIVRNGVTAKIYSSSSATITATGTGSPDYALLIETGSRLEDSVSADVPFNFAFANNARAWIDGTWYFGGHNSVVNTSNGPRFSLPVTSGFGNRVDVSGSIIIGNKGWIEAANSSLNYLFFNAGSELRIARDGLSTPRATWNATSTIRITGAVTGAAAINGPNNFSIGNLIFDCPGMSNEINWGLPIGMTIAGNFQVLNTNNNNLILAYAFAVSGAALDYLVNGFFQIGSNSWVTLGNNNALADNSSSLQVNGNFIQSGGRFDLRGSAITAATRPTVVKIKGSFTQTSGTFGCASTATGANLFVVELNGDNPQNVDIVSNTIDNSTNQVKLRLNNVNGAILLKPLSAGRLEWTGSNGIITANGNDLTVNNPDAGSVSGAGSNAFVAGGAVVRKTASNVAYSFPVGGTAYRPCVVTPEDATASEYSARYYPTSYSSTATSTPLYKVSTSEYWNISKASGSNAAVTLSLAAAVPGAFGPDKVVVAHFNGASWESAKGATGTELTPGNTPTGSVTSEVLSSFSPFTFGVVPGSPLPVYLVAFNGKKLTNTSAKLDWTITASSNPDRFEILRSEDGTSFHQIGTVRAAAQQLAFSFVDEQLPKKTAYYQLRMIDQQGVVNMSKIVTIFSNAEGWVINSMMPTLVTSQAKLNISASSRANIRLAVTDMYGRIIHQQQTALSAGSQDVWLNFSKLPAGAYQITGYLDNGQKTGSFRFIKQ</sequence>
<dbReference type="AlphaFoldDB" id="A0A4Q7MB15"/>
<dbReference type="RefSeq" id="WP_130544416.1">
    <property type="nucleotide sequence ID" value="NZ_CP042431.1"/>
</dbReference>
<evidence type="ECO:0000256" key="1">
    <source>
        <dbReference type="SAM" id="SignalP"/>
    </source>
</evidence>
<name>A0A4Q7MB15_9BACT</name>
<evidence type="ECO:0000313" key="2">
    <source>
        <dbReference type="EMBL" id="RZS65186.1"/>
    </source>
</evidence>
<dbReference type="EMBL" id="SGXA01000006">
    <property type="protein sequence ID" value="RZS65186.1"/>
    <property type="molecule type" value="Genomic_DNA"/>
</dbReference>
<evidence type="ECO:0000313" key="3">
    <source>
        <dbReference type="Proteomes" id="UP000293874"/>
    </source>
</evidence>
<comment type="caution">
    <text evidence="2">The sequence shown here is derived from an EMBL/GenBank/DDBJ whole genome shotgun (WGS) entry which is preliminary data.</text>
</comment>
<gene>
    <name evidence="2" type="ORF">EV199_5942</name>
</gene>
<feature type="signal peptide" evidence="1">
    <location>
        <begin position="1"/>
        <end position="21"/>
    </location>
</feature>
<dbReference type="Gene3D" id="2.60.40.10">
    <property type="entry name" value="Immunoglobulins"/>
    <property type="match status" value="1"/>
</dbReference>
<proteinExistence type="predicted"/>
<keyword evidence="1" id="KW-0732">Signal</keyword>
<protein>
    <recommendedName>
        <fullName evidence="4">Secreted protein (Por secretion system target)</fullName>
    </recommendedName>
</protein>
<organism evidence="2 3">
    <name type="scientific">Pseudobacter ginsenosidimutans</name>
    <dbReference type="NCBI Taxonomy" id="661488"/>
    <lineage>
        <taxon>Bacteria</taxon>
        <taxon>Pseudomonadati</taxon>
        <taxon>Bacteroidota</taxon>
        <taxon>Chitinophagia</taxon>
        <taxon>Chitinophagales</taxon>
        <taxon>Chitinophagaceae</taxon>
        <taxon>Pseudobacter</taxon>
    </lineage>
</organism>
<dbReference type="OrthoDB" id="621707at2"/>
<keyword evidence="3" id="KW-1185">Reference proteome</keyword>
<dbReference type="InterPro" id="IPR013783">
    <property type="entry name" value="Ig-like_fold"/>
</dbReference>
<dbReference type="Proteomes" id="UP000293874">
    <property type="component" value="Unassembled WGS sequence"/>
</dbReference>
<feature type="chain" id="PRO_5020483142" description="Secreted protein (Por secretion system target)" evidence="1">
    <location>
        <begin position="22"/>
        <end position="791"/>
    </location>
</feature>
<accession>A0A4Q7MB15</accession>
<reference evidence="2 3" key="1">
    <citation type="submission" date="2019-02" db="EMBL/GenBank/DDBJ databases">
        <title>Genomic Encyclopedia of Type Strains, Phase IV (KMG-IV): sequencing the most valuable type-strain genomes for metagenomic binning, comparative biology and taxonomic classification.</title>
        <authorList>
            <person name="Goeker M."/>
        </authorList>
    </citation>
    <scope>NUCLEOTIDE SEQUENCE [LARGE SCALE GENOMIC DNA]</scope>
    <source>
        <strain evidence="2 3">DSM 18116</strain>
    </source>
</reference>
<evidence type="ECO:0008006" key="4">
    <source>
        <dbReference type="Google" id="ProtNLM"/>
    </source>
</evidence>